<dbReference type="RefSeq" id="WP_058874108.1">
    <property type="nucleotide sequence ID" value="NZ_LQBK01000017.1"/>
</dbReference>
<feature type="domain" description="UspA" evidence="2">
    <location>
        <begin position="157"/>
        <end position="281"/>
    </location>
</feature>
<evidence type="ECO:0000256" key="1">
    <source>
        <dbReference type="ARBA" id="ARBA00008791"/>
    </source>
</evidence>
<dbReference type="Gene3D" id="3.40.50.12370">
    <property type="match status" value="1"/>
</dbReference>
<dbReference type="EMBL" id="LQBK01000017">
    <property type="protein sequence ID" value="KUG57309.1"/>
    <property type="molecule type" value="Genomic_DNA"/>
</dbReference>
<evidence type="ECO:0000313" key="3">
    <source>
        <dbReference type="EMBL" id="KUG57309.1"/>
    </source>
</evidence>
<dbReference type="Pfam" id="PF00582">
    <property type="entry name" value="Usp"/>
    <property type="match status" value="2"/>
</dbReference>
<accession>A0A0W8IBJ3</accession>
<dbReference type="CDD" id="cd00293">
    <property type="entry name" value="USP-like"/>
    <property type="match status" value="1"/>
</dbReference>
<dbReference type="SUPFAM" id="SSF52402">
    <property type="entry name" value="Adenine nucleotide alpha hydrolases-like"/>
    <property type="match status" value="2"/>
</dbReference>
<sequence length="291" mass="30808">MTGDRPGRCVVGYNGDRPSKDAVRLAGAMARAFGAELEIVLVLRADSPYQQVYPPVGDIAPVVRHQARTWLEEAAQLVPEGVTVRTHLREDGSAAAGLLRAAEELGAQLIVVGAGTGAGRFSAGPVVSALLHSSPVPVALAPRRYAGDVPLTRLSAAVGTRPGAHQVIREAVRAVEHSGIELELISFLEGEAADPGAAEQVRRRVEEHLEAAADEVRRTRPVSVRVATGRTLKKAAQDVDWSPGGLLLIGSSRLAQGRQTFLGTTAARLLKHIPVPMVVVPRPDRTEEDAS</sequence>
<organism evidence="3 4">
    <name type="scientific">Kocuria rosea subsp. polaris</name>
    <dbReference type="NCBI Taxonomy" id="136273"/>
    <lineage>
        <taxon>Bacteria</taxon>
        <taxon>Bacillati</taxon>
        <taxon>Actinomycetota</taxon>
        <taxon>Actinomycetes</taxon>
        <taxon>Micrococcales</taxon>
        <taxon>Micrococcaceae</taxon>
        <taxon>Kocuria</taxon>
    </lineage>
</organism>
<dbReference type="InterPro" id="IPR006016">
    <property type="entry name" value="UspA"/>
</dbReference>
<comment type="similarity">
    <text evidence="1">Belongs to the universal stress protein A family.</text>
</comment>
<dbReference type="STRING" id="136273.GY22_07025"/>
<dbReference type="Proteomes" id="UP000053512">
    <property type="component" value="Unassembled WGS sequence"/>
</dbReference>
<feature type="domain" description="UspA" evidence="2">
    <location>
        <begin position="8"/>
        <end position="141"/>
    </location>
</feature>
<dbReference type="PANTHER" id="PTHR46268:SF27">
    <property type="entry name" value="UNIVERSAL STRESS PROTEIN RV2623"/>
    <property type="match status" value="1"/>
</dbReference>
<dbReference type="Gene3D" id="3.40.50.620">
    <property type="entry name" value="HUPs"/>
    <property type="match status" value="1"/>
</dbReference>
<protein>
    <recommendedName>
        <fullName evidence="2">UspA domain-containing protein</fullName>
    </recommendedName>
</protein>
<gene>
    <name evidence="3" type="ORF">AVL61_14365</name>
</gene>
<dbReference type="InterPro" id="IPR014729">
    <property type="entry name" value="Rossmann-like_a/b/a_fold"/>
</dbReference>
<dbReference type="OrthoDB" id="5242641at2"/>
<dbReference type="PANTHER" id="PTHR46268">
    <property type="entry name" value="STRESS RESPONSE PROTEIN NHAX"/>
    <property type="match status" value="1"/>
</dbReference>
<proteinExistence type="inferred from homology"/>
<name>A0A0W8IBJ3_KOCRO</name>
<evidence type="ECO:0000259" key="2">
    <source>
        <dbReference type="Pfam" id="PF00582"/>
    </source>
</evidence>
<dbReference type="AlphaFoldDB" id="A0A0W8IBJ3"/>
<comment type="caution">
    <text evidence="3">The sequence shown here is derived from an EMBL/GenBank/DDBJ whole genome shotgun (WGS) entry which is preliminary data.</text>
</comment>
<reference evidence="4" key="1">
    <citation type="submission" date="2015-12" db="EMBL/GenBank/DDBJ databases">
        <authorList>
            <person name="Nair G.R."/>
            <person name="Kaur G."/>
            <person name="Mayilraj S."/>
        </authorList>
    </citation>
    <scope>NUCLEOTIDE SEQUENCE [LARGE SCALE GENOMIC DNA]</scope>
    <source>
        <strain evidence="4">CD08_4</strain>
    </source>
</reference>
<evidence type="ECO:0000313" key="4">
    <source>
        <dbReference type="Proteomes" id="UP000053512"/>
    </source>
</evidence>